<dbReference type="Proteomes" id="UP001286456">
    <property type="component" value="Unassembled WGS sequence"/>
</dbReference>
<proteinExistence type="predicted"/>
<evidence type="ECO:0000313" key="3">
    <source>
        <dbReference type="Proteomes" id="UP001286456"/>
    </source>
</evidence>
<dbReference type="AlphaFoldDB" id="A0AAE0IV41"/>
<sequence length="421" mass="44860">VCSGKPATTAPSTLSPLPTAIPSISTCNQPSQIAFNNMDNMDISQDRHAGVPDWLASMGPLGVSSDSTSSNHNSLSGGPELPWWDLGFSDLLSTPSAGSETATAATVTTNPCSLSTASTAFYPVLSEIDYTDFTDYSELSMEVDSGPEDLALSPRVEPEDLALSPRAEPEDLALTPRPDSTDSNPWHHDETTTPSYPTYTVTQWPLLKLYLTAPAHTRFRAKPRPTCFCCRRALAIPGVAPHDQPLPCLRADEEYAAILPCGDMLGLDCYTALALQYCLRRQPMRCPACNLSMAHTTCKCPVAPFIVKLNTGSSGIMAAVPRTIPEGGSVPDSCKACRARVARRHLSAAARVLAGGSEEEEDSIMDCDDDLGQEAVEPVAMASGVWQWREGAVKGLHEGFEGALVAQEALEAVCPTWGGGC</sequence>
<organism evidence="2 3">
    <name type="scientific">Cercophora scortea</name>
    <dbReference type="NCBI Taxonomy" id="314031"/>
    <lineage>
        <taxon>Eukaryota</taxon>
        <taxon>Fungi</taxon>
        <taxon>Dikarya</taxon>
        <taxon>Ascomycota</taxon>
        <taxon>Pezizomycotina</taxon>
        <taxon>Sordariomycetes</taxon>
        <taxon>Sordariomycetidae</taxon>
        <taxon>Sordariales</taxon>
        <taxon>Lasiosphaeriaceae</taxon>
        <taxon>Cercophora</taxon>
    </lineage>
</organism>
<name>A0AAE0IV41_9PEZI</name>
<accession>A0AAE0IV41</accession>
<evidence type="ECO:0000313" key="2">
    <source>
        <dbReference type="EMBL" id="KAK3331777.1"/>
    </source>
</evidence>
<reference evidence="2" key="1">
    <citation type="journal article" date="2023" name="Mol. Phylogenet. Evol.">
        <title>Genome-scale phylogeny and comparative genomics of the fungal order Sordariales.</title>
        <authorList>
            <person name="Hensen N."/>
            <person name="Bonometti L."/>
            <person name="Westerberg I."/>
            <person name="Brannstrom I.O."/>
            <person name="Guillou S."/>
            <person name="Cros-Aarteil S."/>
            <person name="Calhoun S."/>
            <person name="Haridas S."/>
            <person name="Kuo A."/>
            <person name="Mondo S."/>
            <person name="Pangilinan J."/>
            <person name="Riley R."/>
            <person name="LaButti K."/>
            <person name="Andreopoulos B."/>
            <person name="Lipzen A."/>
            <person name="Chen C."/>
            <person name="Yan M."/>
            <person name="Daum C."/>
            <person name="Ng V."/>
            <person name="Clum A."/>
            <person name="Steindorff A."/>
            <person name="Ohm R.A."/>
            <person name="Martin F."/>
            <person name="Silar P."/>
            <person name="Natvig D.O."/>
            <person name="Lalanne C."/>
            <person name="Gautier V."/>
            <person name="Ament-Velasquez S.L."/>
            <person name="Kruys A."/>
            <person name="Hutchinson M.I."/>
            <person name="Powell A.J."/>
            <person name="Barry K."/>
            <person name="Miller A.N."/>
            <person name="Grigoriev I.V."/>
            <person name="Debuchy R."/>
            <person name="Gladieux P."/>
            <person name="Hiltunen Thoren M."/>
            <person name="Johannesson H."/>
        </authorList>
    </citation>
    <scope>NUCLEOTIDE SEQUENCE</scope>
    <source>
        <strain evidence="2">SMH4131-1</strain>
    </source>
</reference>
<evidence type="ECO:0000256" key="1">
    <source>
        <dbReference type="SAM" id="MobiDB-lite"/>
    </source>
</evidence>
<gene>
    <name evidence="2" type="ORF">B0T19DRAFT_456126</name>
</gene>
<protein>
    <submittedName>
        <fullName evidence="2">Uncharacterized protein</fullName>
    </submittedName>
</protein>
<reference evidence="2" key="2">
    <citation type="submission" date="2023-06" db="EMBL/GenBank/DDBJ databases">
        <authorList>
            <consortium name="Lawrence Berkeley National Laboratory"/>
            <person name="Haridas S."/>
            <person name="Hensen N."/>
            <person name="Bonometti L."/>
            <person name="Westerberg I."/>
            <person name="Brannstrom I.O."/>
            <person name="Guillou S."/>
            <person name="Cros-Aarteil S."/>
            <person name="Calhoun S."/>
            <person name="Kuo A."/>
            <person name="Mondo S."/>
            <person name="Pangilinan J."/>
            <person name="Riley R."/>
            <person name="Labutti K."/>
            <person name="Andreopoulos B."/>
            <person name="Lipzen A."/>
            <person name="Chen C."/>
            <person name="Yanf M."/>
            <person name="Daum C."/>
            <person name="Ng V."/>
            <person name="Clum A."/>
            <person name="Steindorff A."/>
            <person name="Ohm R."/>
            <person name="Martin F."/>
            <person name="Silar P."/>
            <person name="Natvig D."/>
            <person name="Lalanne C."/>
            <person name="Gautier V."/>
            <person name="Ament-Velasquez S.L."/>
            <person name="Kruys A."/>
            <person name="Hutchinson M.I."/>
            <person name="Powell A.J."/>
            <person name="Barry K."/>
            <person name="Miller A.N."/>
            <person name="Grigoriev I.V."/>
            <person name="Debuchy R."/>
            <person name="Gladieux P."/>
            <person name="Thoren M.H."/>
            <person name="Johannesson H."/>
        </authorList>
    </citation>
    <scope>NUCLEOTIDE SEQUENCE</scope>
    <source>
        <strain evidence="2">SMH4131-1</strain>
    </source>
</reference>
<dbReference type="EMBL" id="JAUEPO010000002">
    <property type="protein sequence ID" value="KAK3331777.1"/>
    <property type="molecule type" value="Genomic_DNA"/>
</dbReference>
<keyword evidence="3" id="KW-1185">Reference proteome</keyword>
<feature type="non-terminal residue" evidence="2">
    <location>
        <position position="1"/>
    </location>
</feature>
<feature type="region of interest" description="Disordered" evidence="1">
    <location>
        <begin position="162"/>
        <end position="194"/>
    </location>
</feature>
<comment type="caution">
    <text evidence="2">The sequence shown here is derived from an EMBL/GenBank/DDBJ whole genome shotgun (WGS) entry which is preliminary data.</text>
</comment>